<dbReference type="Proteomes" id="UP000658690">
    <property type="component" value="Unassembled WGS sequence"/>
</dbReference>
<dbReference type="CDD" id="cd00063">
    <property type="entry name" value="FN3"/>
    <property type="match status" value="1"/>
</dbReference>
<reference evidence="4 5" key="1">
    <citation type="submission" date="2019-10" db="EMBL/GenBank/DDBJ databases">
        <title>Description of Paenibacillus choica sp. nov.</title>
        <authorList>
            <person name="Carlier A."/>
            <person name="Qi S."/>
        </authorList>
    </citation>
    <scope>NUCLEOTIDE SEQUENCE [LARGE SCALE GENOMIC DNA]</scope>
    <source>
        <strain evidence="4 5">LMG 31460</strain>
    </source>
</reference>
<dbReference type="Pfam" id="PF20578">
    <property type="entry name" value="aBig_2"/>
    <property type="match status" value="1"/>
</dbReference>
<dbReference type="SUPFAM" id="SSF49464">
    <property type="entry name" value="Carboxypeptidase regulatory domain-like"/>
    <property type="match status" value="1"/>
</dbReference>
<evidence type="ECO:0000259" key="3">
    <source>
        <dbReference type="PROSITE" id="PS51272"/>
    </source>
</evidence>
<protein>
    <recommendedName>
        <fullName evidence="6">S-layer homology domain-containing protein</fullName>
    </recommendedName>
</protein>
<dbReference type="Gene3D" id="2.60.40.10">
    <property type="entry name" value="Immunoglobulins"/>
    <property type="match status" value="1"/>
</dbReference>
<organism evidence="4 5">
    <name type="scientific">Paenibacillus germinis</name>
    <dbReference type="NCBI Taxonomy" id="2654979"/>
    <lineage>
        <taxon>Bacteria</taxon>
        <taxon>Bacillati</taxon>
        <taxon>Bacillota</taxon>
        <taxon>Bacilli</taxon>
        <taxon>Bacillales</taxon>
        <taxon>Paenibacillaceae</taxon>
        <taxon>Paenibacillus</taxon>
    </lineage>
</organism>
<feature type="domain" description="SLH" evidence="3">
    <location>
        <begin position="156"/>
        <end position="223"/>
    </location>
</feature>
<dbReference type="SUPFAM" id="SSF49265">
    <property type="entry name" value="Fibronectin type III"/>
    <property type="match status" value="1"/>
</dbReference>
<dbReference type="InterPro" id="IPR036116">
    <property type="entry name" value="FN3_sf"/>
</dbReference>
<dbReference type="EMBL" id="WHOC01000119">
    <property type="protein sequence ID" value="NOU88456.1"/>
    <property type="molecule type" value="Genomic_DNA"/>
</dbReference>
<gene>
    <name evidence="4" type="ORF">GC102_22255</name>
</gene>
<dbReference type="InterPro" id="IPR013783">
    <property type="entry name" value="Ig-like_fold"/>
</dbReference>
<evidence type="ECO:0000313" key="5">
    <source>
        <dbReference type="Proteomes" id="UP000658690"/>
    </source>
</evidence>
<dbReference type="InterPro" id="IPR051465">
    <property type="entry name" value="Cell_Envelope_Struct_Comp"/>
</dbReference>
<sequence>MRVNVHRFTAFILLMTMIFSYAMPALGSEAVKVELKDTFNSYAKKEIDSLVDSGIISGYADGTFQPQKAITRAELAKILVLSLGLKEDPTKAESFKDINATSWYRGYVGALVASGITQGTSLTSFSPEAKVTREELIVFFIRALGLDEIASKSPIINTFSDKNLIADWAKSPVSLAAQIGFVNGTEGQDRSTRFNPKDPAERQALARLAYEFKNHASQYVNKAKELTKGQQGSLVTTLEATNNTSIEVTFSSELTSVNKEDFSFDNNLQVIEAALKSGSKSIVLLTTSAQTKDISYKFTYKGISTDKSVVGAAAVLGFFGGGGGGGFVGAPSVEQQLASGAALDTITIKATGTYGPASGPATTVQNLIINPGPSGEITLRNINPQQLEILSGAVSSIKLYNSHVRLLKINAINNNGQSVRIVVMDGAIVSDTEVSSQAILESSSTQGTLGKIKLAAAAAGKDVTLKGNIDGEVTVEAPDVNIQIDLPSDGNLLPTIIKSLKLRSNAKIDATPGTVTQGVYVAVPNTTLIVNGSGELQNVELPSGSSGTTIQVGATANIKTVTADTIVTVTGAAEAIAKILSGNGDLQISDDLLSKVKTEAIKLANQSIQAAAGIGSDLSAHIALFEAAEKAMAIAKVFGAVDFDFTNLTEFQSMKKSIFDFRDQVNNLQLLFQAGDTALSVTQIPKFSKVEGNDIVLVWNSDRSDLFSSWGPLERPASGAGDATVNVKATLYKMAYAVTKSFVIKVKEYDSEVVAVKSLRSDLLLVQFDHPVMNSQAADYQFDHGLEVVNVTQYPQLKNYVLLTVREQISGTNYQVSYKHENANVSFIGSVQDTCSSTTCPMPSSAPIPMIPLPGVNIPGFVVGFVYENTESGLKGIPNATVGLIGTNKTVQTNNNGFYSFDQVSPGNPYSVHVTKTGYSTSTTNDFVIGSGEPYAVGPVILHTAPKIITGLQASILGPASIQLSWSQYWVDAVNGITYKVYKDGTEIASTPWIPLITIDSLQANQSYNFSVKACNDMGCSEPTAISVKMPQALQVAGMKSYSVTDQVYSELIKTPSANNRFVFSNGINADYLLVVLMDSDFVPIPDAPLLKGTLDISEASIKVLGLSTPVTGELITNNGITYYKISFSNKPVPIIGANIYNIHGLKYTVNGQISSLQDIQFTIVFE</sequence>
<keyword evidence="5" id="KW-1185">Reference proteome</keyword>
<dbReference type="SMART" id="SM00060">
    <property type="entry name" value="FN3"/>
    <property type="match status" value="1"/>
</dbReference>
<dbReference type="PROSITE" id="PS51272">
    <property type="entry name" value="SLH"/>
    <property type="match status" value="3"/>
</dbReference>
<comment type="caution">
    <text evidence="4">The sequence shown here is derived from an EMBL/GenBank/DDBJ whole genome shotgun (WGS) entry which is preliminary data.</text>
</comment>
<name>A0ABX1Z957_9BACL</name>
<keyword evidence="1" id="KW-0732">Signal</keyword>
<dbReference type="Gene3D" id="2.60.40.1120">
    <property type="entry name" value="Carboxypeptidase-like, regulatory domain"/>
    <property type="match status" value="1"/>
</dbReference>
<evidence type="ECO:0000256" key="1">
    <source>
        <dbReference type="ARBA" id="ARBA00022729"/>
    </source>
</evidence>
<accession>A0ABX1Z957</accession>
<dbReference type="PANTHER" id="PTHR43308:SF5">
    <property type="entry name" value="S-LAYER PROTEIN _ PEPTIDOGLYCAN ENDO-BETA-N-ACETYLGLUCOSAMINIDASE"/>
    <property type="match status" value="1"/>
</dbReference>
<dbReference type="Pfam" id="PF13620">
    <property type="entry name" value="CarboxypepD_reg"/>
    <property type="match status" value="1"/>
</dbReference>
<feature type="domain" description="SLH" evidence="3">
    <location>
        <begin position="30"/>
        <end position="93"/>
    </location>
</feature>
<dbReference type="Gene3D" id="2.60.40.1220">
    <property type="match status" value="1"/>
</dbReference>
<feature type="domain" description="SLH" evidence="3">
    <location>
        <begin position="94"/>
        <end position="154"/>
    </location>
</feature>
<dbReference type="InterPro" id="IPR046780">
    <property type="entry name" value="aBig_2"/>
</dbReference>
<dbReference type="InterPro" id="IPR014755">
    <property type="entry name" value="Cu-Rt/internalin_Ig-like"/>
</dbReference>
<evidence type="ECO:0008006" key="6">
    <source>
        <dbReference type="Google" id="ProtNLM"/>
    </source>
</evidence>
<dbReference type="RefSeq" id="WP_171691468.1">
    <property type="nucleotide sequence ID" value="NZ_WHOC01000119.1"/>
</dbReference>
<dbReference type="Pfam" id="PF00395">
    <property type="entry name" value="SLH"/>
    <property type="match status" value="2"/>
</dbReference>
<dbReference type="InterPro" id="IPR008969">
    <property type="entry name" value="CarboxyPept-like_regulatory"/>
</dbReference>
<evidence type="ECO:0000259" key="2">
    <source>
        <dbReference type="PROSITE" id="PS50853"/>
    </source>
</evidence>
<dbReference type="InterPro" id="IPR001119">
    <property type="entry name" value="SLH_dom"/>
</dbReference>
<dbReference type="InterPro" id="IPR003961">
    <property type="entry name" value="FN3_dom"/>
</dbReference>
<proteinExistence type="predicted"/>
<dbReference type="PANTHER" id="PTHR43308">
    <property type="entry name" value="OUTER MEMBRANE PROTEIN ALPHA-RELATED"/>
    <property type="match status" value="1"/>
</dbReference>
<dbReference type="PROSITE" id="PS50853">
    <property type="entry name" value="FN3"/>
    <property type="match status" value="1"/>
</dbReference>
<evidence type="ECO:0000313" key="4">
    <source>
        <dbReference type="EMBL" id="NOU88456.1"/>
    </source>
</evidence>
<feature type="domain" description="Fibronectin type-III" evidence="2">
    <location>
        <begin position="948"/>
        <end position="1034"/>
    </location>
</feature>